<dbReference type="PANTHER" id="PTHR35089">
    <property type="entry name" value="CHAPERONE PROTEIN SKP"/>
    <property type="match status" value="1"/>
</dbReference>
<evidence type="ECO:0008006" key="4">
    <source>
        <dbReference type="Google" id="ProtNLM"/>
    </source>
</evidence>
<dbReference type="SMART" id="SM00935">
    <property type="entry name" value="OmpH"/>
    <property type="match status" value="1"/>
</dbReference>
<organism evidence="3">
    <name type="scientific">bioreactor metagenome</name>
    <dbReference type="NCBI Taxonomy" id="1076179"/>
    <lineage>
        <taxon>unclassified sequences</taxon>
        <taxon>metagenomes</taxon>
        <taxon>ecological metagenomes</taxon>
    </lineage>
</organism>
<protein>
    <recommendedName>
        <fullName evidence="4">Chaperone protein Skp</fullName>
    </recommendedName>
</protein>
<evidence type="ECO:0000313" key="3">
    <source>
        <dbReference type="EMBL" id="MPL68941.1"/>
    </source>
</evidence>
<gene>
    <name evidence="3" type="ORF">SDC9_14674</name>
</gene>
<proteinExistence type="inferred from homology"/>
<dbReference type="GO" id="GO:0051082">
    <property type="term" value="F:unfolded protein binding"/>
    <property type="evidence" value="ECO:0007669"/>
    <property type="project" value="InterPro"/>
</dbReference>
<comment type="caution">
    <text evidence="3">The sequence shown here is derived from an EMBL/GenBank/DDBJ whole genome shotgun (WGS) entry which is preliminary data.</text>
</comment>
<dbReference type="GO" id="GO:0050821">
    <property type="term" value="P:protein stabilization"/>
    <property type="evidence" value="ECO:0007669"/>
    <property type="project" value="TreeGrafter"/>
</dbReference>
<dbReference type="EMBL" id="VSSQ01000044">
    <property type="protein sequence ID" value="MPL68941.1"/>
    <property type="molecule type" value="Genomic_DNA"/>
</dbReference>
<dbReference type="PANTHER" id="PTHR35089:SF1">
    <property type="entry name" value="CHAPERONE PROTEIN SKP"/>
    <property type="match status" value="1"/>
</dbReference>
<dbReference type="AlphaFoldDB" id="A0A644TTC7"/>
<dbReference type="Gene3D" id="3.30.910.20">
    <property type="entry name" value="Skp domain"/>
    <property type="match status" value="1"/>
</dbReference>
<dbReference type="SUPFAM" id="SSF111384">
    <property type="entry name" value="OmpH-like"/>
    <property type="match status" value="1"/>
</dbReference>
<dbReference type="InterPro" id="IPR005632">
    <property type="entry name" value="Chaperone_Skp"/>
</dbReference>
<reference evidence="3" key="1">
    <citation type="submission" date="2019-08" db="EMBL/GenBank/DDBJ databases">
        <authorList>
            <person name="Kucharzyk K."/>
            <person name="Murdoch R.W."/>
            <person name="Higgins S."/>
            <person name="Loffler F."/>
        </authorList>
    </citation>
    <scope>NUCLEOTIDE SEQUENCE</scope>
</reference>
<sequence>MLKLEKKKVKLISLTVAILFVLSVVGIAVSQTGTSYAAEKNSSNIGVVDYQMLIYQHPDTAKADEAMQAEIKAAQQDFETKAASMNDKEKQDYYSQVQQRLSLKNQELRAPIFDKINAAIKAVAEVKGLSVVLDKNDVVYGGQVVTDDVLKKISK</sequence>
<dbReference type="GO" id="GO:0005829">
    <property type="term" value="C:cytosol"/>
    <property type="evidence" value="ECO:0007669"/>
    <property type="project" value="TreeGrafter"/>
</dbReference>
<dbReference type="Pfam" id="PF03938">
    <property type="entry name" value="OmpH"/>
    <property type="match status" value="1"/>
</dbReference>
<comment type="similarity">
    <text evidence="1">Belongs to the Skp family.</text>
</comment>
<evidence type="ECO:0000256" key="2">
    <source>
        <dbReference type="ARBA" id="ARBA00022729"/>
    </source>
</evidence>
<keyword evidence="2" id="KW-0732">Signal</keyword>
<dbReference type="InterPro" id="IPR024930">
    <property type="entry name" value="Skp_dom_sf"/>
</dbReference>
<accession>A0A644TTC7</accession>
<evidence type="ECO:0000256" key="1">
    <source>
        <dbReference type="ARBA" id="ARBA00009091"/>
    </source>
</evidence>
<name>A0A644TTC7_9ZZZZ</name>